<proteinExistence type="predicted"/>
<dbReference type="InterPro" id="IPR011006">
    <property type="entry name" value="CheY-like_superfamily"/>
</dbReference>
<keyword evidence="1" id="KW-0597">Phosphoprotein</keyword>
<organism evidence="4 5">
    <name type="scientific">Zoogloea oleivorans</name>
    <dbReference type="NCBI Taxonomy" id="1552750"/>
    <lineage>
        <taxon>Bacteria</taxon>
        <taxon>Pseudomonadati</taxon>
        <taxon>Pseudomonadota</taxon>
        <taxon>Betaproteobacteria</taxon>
        <taxon>Rhodocyclales</taxon>
        <taxon>Zoogloeaceae</taxon>
        <taxon>Zoogloea</taxon>
    </lineage>
</organism>
<evidence type="ECO:0000259" key="2">
    <source>
        <dbReference type="PROSITE" id="PS50110"/>
    </source>
</evidence>
<reference evidence="4 5" key="1">
    <citation type="submission" date="2019-01" db="EMBL/GenBank/DDBJ databases">
        <title>Zoogloea oleivorans genome sequencing and assembly.</title>
        <authorList>
            <person name="Tancsics A."/>
            <person name="Farkas M."/>
            <person name="Kriszt B."/>
            <person name="Maroti G."/>
            <person name="Horvath B."/>
        </authorList>
    </citation>
    <scope>NUCLEOTIDE SEQUENCE [LARGE SCALE GENOMIC DNA]</scope>
    <source>
        <strain evidence="4 5">Buc</strain>
    </source>
</reference>
<dbReference type="EMBL" id="SDKK01000033">
    <property type="protein sequence ID" value="TYC52403.1"/>
    <property type="molecule type" value="Genomic_DNA"/>
</dbReference>
<dbReference type="Gene3D" id="2.40.50.1020">
    <property type="entry name" value="LytTr DNA-binding domain"/>
    <property type="match status" value="1"/>
</dbReference>
<comment type="caution">
    <text evidence="4">The sequence shown here is derived from an EMBL/GenBank/DDBJ whole genome shotgun (WGS) entry which is preliminary data.</text>
</comment>
<gene>
    <name evidence="4" type="ORF">ETQ85_22990</name>
</gene>
<dbReference type="PROSITE" id="PS50110">
    <property type="entry name" value="RESPONSE_REGULATORY"/>
    <property type="match status" value="1"/>
</dbReference>
<dbReference type="GO" id="GO:0000156">
    <property type="term" value="F:phosphorelay response regulator activity"/>
    <property type="evidence" value="ECO:0007669"/>
    <property type="project" value="InterPro"/>
</dbReference>
<protein>
    <submittedName>
        <fullName evidence="4">Response regulator transcription factor</fullName>
    </submittedName>
</protein>
<dbReference type="AlphaFoldDB" id="A0A6C2CG51"/>
<evidence type="ECO:0000313" key="5">
    <source>
        <dbReference type="Proteomes" id="UP000389128"/>
    </source>
</evidence>
<evidence type="ECO:0000259" key="3">
    <source>
        <dbReference type="PROSITE" id="PS50930"/>
    </source>
</evidence>
<dbReference type="PANTHER" id="PTHR37299:SF1">
    <property type="entry name" value="STAGE 0 SPORULATION PROTEIN A HOMOLOG"/>
    <property type="match status" value="1"/>
</dbReference>
<dbReference type="InterPro" id="IPR046947">
    <property type="entry name" value="LytR-like"/>
</dbReference>
<dbReference type="InterPro" id="IPR007492">
    <property type="entry name" value="LytTR_DNA-bd_dom"/>
</dbReference>
<dbReference type="SUPFAM" id="SSF52172">
    <property type="entry name" value="CheY-like"/>
    <property type="match status" value="1"/>
</dbReference>
<sequence length="261" mass="29119">MRAMSGGAALAPLAVLIVDDEAPARERLRDLLGDIADRQPTHIAGMAANGVEALALLERERVDLILTDIRMPVMDGIELARHVGRLEHAPAVIFTTAYDEYAVRAFELAALDYLLKPVRAVRLGEAIAKARRLRPPADDILRQMAPASRSHFSISERGRILLVPVAEVLFLRAEQKYVVARSREREYLLDESLVQLEEEFPERFLRIHRNCLIARHAVKGVARAITGEDGEAHWVILLDGLAEQLPVSRRQWPAVKEALGV</sequence>
<dbReference type="Pfam" id="PF04397">
    <property type="entry name" value="LytTR"/>
    <property type="match status" value="1"/>
</dbReference>
<dbReference type="PANTHER" id="PTHR37299">
    <property type="entry name" value="TRANSCRIPTIONAL REGULATOR-RELATED"/>
    <property type="match status" value="1"/>
</dbReference>
<feature type="modified residue" description="4-aspartylphosphate" evidence="1">
    <location>
        <position position="68"/>
    </location>
</feature>
<dbReference type="SMART" id="SM00850">
    <property type="entry name" value="LytTR"/>
    <property type="match status" value="1"/>
</dbReference>
<dbReference type="OrthoDB" id="236568at2"/>
<evidence type="ECO:0000256" key="1">
    <source>
        <dbReference type="PROSITE-ProRule" id="PRU00169"/>
    </source>
</evidence>
<dbReference type="GO" id="GO:0003677">
    <property type="term" value="F:DNA binding"/>
    <property type="evidence" value="ECO:0007669"/>
    <property type="project" value="InterPro"/>
</dbReference>
<name>A0A6C2CG51_9RHOO</name>
<keyword evidence="5" id="KW-1185">Reference proteome</keyword>
<dbReference type="SMART" id="SM00448">
    <property type="entry name" value="REC"/>
    <property type="match status" value="1"/>
</dbReference>
<dbReference type="InterPro" id="IPR001789">
    <property type="entry name" value="Sig_transdc_resp-reg_receiver"/>
</dbReference>
<dbReference type="Proteomes" id="UP000389128">
    <property type="component" value="Unassembled WGS sequence"/>
</dbReference>
<dbReference type="Pfam" id="PF00072">
    <property type="entry name" value="Response_reg"/>
    <property type="match status" value="1"/>
</dbReference>
<evidence type="ECO:0000313" key="4">
    <source>
        <dbReference type="EMBL" id="TYC52403.1"/>
    </source>
</evidence>
<dbReference type="Gene3D" id="3.40.50.2300">
    <property type="match status" value="1"/>
</dbReference>
<dbReference type="PROSITE" id="PS50930">
    <property type="entry name" value="HTH_LYTTR"/>
    <property type="match status" value="1"/>
</dbReference>
<feature type="domain" description="HTH LytTR-type" evidence="3">
    <location>
        <begin position="152"/>
        <end position="261"/>
    </location>
</feature>
<feature type="domain" description="Response regulatory" evidence="2">
    <location>
        <begin position="14"/>
        <end position="131"/>
    </location>
</feature>
<accession>A0A6C2CG51</accession>